<sequence length="108" mass="11750">MRYCTHDGSDSQSRTHCMEAGREIHGNGRERTKTGGDSEEHCREPARMPTMRVTVGDIAGRPAMTVTAASQAEMAGWRAHTEDTSRGGSLHVRSPTALLIKSTLVVDK</sequence>
<dbReference type="AlphaFoldDB" id="A0A8J6JP65"/>
<gene>
    <name evidence="1" type="ORF">GDO78_015452</name>
</gene>
<reference evidence="1" key="1">
    <citation type="thesis" date="2020" institute="ProQuest LLC" country="789 East Eisenhower Parkway, Ann Arbor, MI, USA">
        <title>Comparative Genomics and Chromosome Evolution.</title>
        <authorList>
            <person name="Mudd A.B."/>
        </authorList>
    </citation>
    <scope>NUCLEOTIDE SEQUENCE</scope>
    <source>
        <strain evidence="1">HN-11 Male</strain>
        <tissue evidence="1">Kidney and liver</tissue>
    </source>
</reference>
<organism evidence="1 2">
    <name type="scientific">Eleutherodactylus coqui</name>
    <name type="common">Puerto Rican coqui</name>
    <dbReference type="NCBI Taxonomy" id="57060"/>
    <lineage>
        <taxon>Eukaryota</taxon>
        <taxon>Metazoa</taxon>
        <taxon>Chordata</taxon>
        <taxon>Craniata</taxon>
        <taxon>Vertebrata</taxon>
        <taxon>Euteleostomi</taxon>
        <taxon>Amphibia</taxon>
        <taxon>Batrachia</taxon>
        <taxon>Anura</taxon>
        <taxon>Neobatrachia</taxon>
        <taxon>Hyloidea</taxon>
        <taxon>Eleutherodactylidae</taxon>
        <taxon>Eleutherodactylinae</taxon>
        <taxon>Eleutherodactylus</taxon>
        <taxon>Eleutherodactylus</taxon>
    </lineage>
</organism>
<keyword evidence="2" id="KW-1185">Reference proteome</keyword>
<evidence type="ECO:0000313" key="1">
    <source>
        <dbReference type="EMBL" id="KAG9467182.1"/>
    </source>
</evidence>
<accession>A0A8J6JP65</accession>
<dbReference type="EMBL" id="WNTK01001562">
    <property type="protein sequence ID" value="KAG9467182.1"/>
    <property type="molecule type" value="Genomic_DNA"/>
</dbReference>
<comment type="caution">
    <text evidence="1">The sequence shown here is derived from an EMBL/GenBank/DDBJ whole genome shotgun (WGS) entry which is preliminary data.</text>
</comment>
<protein>
    <submittedName>
        <fullName evidence="1">Uncharacterized protein</fullName>
    </submittedName>
</protein>
<name>A0A8J6JP65_ELECQ</name>
<evidence type="ECO:0000313" key="2">
    <source>
        <dbReference type="Proteomes" id="UP000770717"/>
    </source>
</evidence>
<dbReference type="Proteomes" id="UP000770717">
    <property type="component" value="Unassembled WGS sequence"/>
</dbReference>
<proteinExistence type="predicted"/>